<reference evidence="9 10" key="1">
    <citation type="submission" date="2018-07" db="EMBL/GenBank/DDBJ databases">
        <title>Identification of spontaneous genetic mutation associated with occurrence of a yellow conidial color mutant of Aspergillus flavus.</title>
        <authorList>
            <person name="Chang P.-K."/>
            <person name="Mack B.M."/>
            <person name="Scharfenstein L."/>
            <person name="Gilbert M.K."/>
        </authorList>
    </citation>
    <scope>NUCLEOTIDE SEQUENCE [LARGE SCALE GENOMIC DNA]</scope>
    <source>
        <strain evidence="9 10">CA14</strain>
    </source>
</reference>
<sequence length="1043" mass="114076">MPSDTTLPGFQVTGFRLRRTHEKSRNGCVRCKQQRKKCDELRPSCSRCTKRMYRCRYQSRPSDDNLSEQEPTHLPVPDSHVPPQSPSTVVPGSRSPSARLSKHHSVPSPPSGGQPAASPGLSADGERLGLNSKIPDTLDATELGLLAHYITHTSQTIPFDDLDLYALSVGVPNMAFNSRAVMSSLLALAAACKSHDIAKRGQTLLDHQSLMQIRELLTLAERHHRASLRHIQATMHDSDSYDFVLANAALMVLYASASHSIRVQLAAGGKQCGQQLPDELLPQHSQWISFTRAAHIASTAVLNDIVDAVDKVQSAIPSPAIDTGPNSPIPVLCGTGVLSPQDGPSENTKRLFLPLVASTYTRAFESLRRRAELTAARLKRSELSPCNTLQLDASLETLSVLENCASLALSTREGNESVQVSRNHALSSDRSHRVSPWVASYMISVTSMESPRVLRRIIMSFLNKAPAEYLSLVRSVLDAPDVEAGVEDGLTQDSPGAEAPSLNAAHLLAMDIFAHWLVLVMLLDGVWWIGDIGQWELSQVLSLMKTQNVLGWSIDTRETWWPESMYLVKRELNSNVLHGFIREPPDQTTSGTVQGTVNSTYPHVRQFWGIPFAQSPVGNLRWLPPHSLPDNATLNHINATAPPPACPQSTSASNVFAKYEPEIMIVGGTSEDCLTLSIWAPNHGKDLSDLPWRIGGTDVPAWNPSSWVERSQEHIVVAVQYRVNVFGFPASRALQDQNLGILDQRAGIEWVQKNIAQFGGNPERMILWGESAGAGSADILNFAYPDEPIVQGFAANSGSVFLTLNTRSTDTAGTNFSTVASYFDCSGSAQHELDCLRQVPASEITAYLATSNGSSLTFAPFIDNEVVFGNYTERYLQNRLSNKPVLFGSNLDEGTLWYNASNTAAAQDMTLSYFQCPVPYSVAHRQSLGLTTYRYQYRGNFTNISPEVGLGAYHTSELPLIFGTSGIYGPDSHFEKAASVKMQNLWVAFAKDPEDGLVHQGWPKAASTDGKVMVLADSDSNTVSTVMADRAIDDACRGYYSSY</sequence>
<dbReference type="InterPro" id="IPR029058">
    <property type="entry name" value="AB_hydrolase_fold"/>
</dbReference>
<comment type="caution">
    <text evidence="9">The sequence shown here is derived from an EMBL/GenBank/DDBJ whole genome shotgun (WGS) entry which is preliminary data.</text>
</comment>
<keyword evidence="3" id="KW-0805">Transcription regulation</keyword>
<dbReference type="PROSITE" id="PS50048">
    <property type="entry name" value="ZN2_CY6_FUNGAL_2"/>
    <property type="match status" value="1"/>
</dbReference>
<keyword evidence="6" id="KW-0539">Nucleus</keyword>
<keyword evidence="5" id="KW-0804">Transcription</keyword>
<dbReference type="InterPro" id="IPR001138">
    <property type="entry name" value="Zn2Cys6_DnaBD"/>
</dbReference>
<dbReference type="PROSITE" id="PS00122">
    <property type="entry name" value="CARBOXYLESTERASE_B_1"/>
    <property type="match status" value="1"/>
</dbReference>
<dbReference type="GO" id="GO:0000981">
    <property type="term" value="F:DNA-binding transcription factor activity, RNA polymerase II-specific"/>
    <property type="evidence" value="ECO:0007669"/>
    <property type="project" value="InterPro"/>
</dbReference>
<dbReference type="InterPro" id="IPR019819">
    <property type="entry name" value="Carboxylesterase_B_CS"/>
</dbReference>
<dbReference type="InterPro" id="IPR036864">
    <property type="entry name" value="Zn2-C6_fun-type_DNA-bd_sf"/>
</dbReference>
<dbReference type="SUPFAM" id="SSF53474">
    <property type="entry name" value="alpha/beta-Hydrolases"/>
    <property type="match status" value="1"/>
</dbReference>
<name>A0AB74BXL1_ASPFL</name>
<dbReference type="GO" id="GO:0016787">
    <property type="term" value="F:hydrolase activity"/>
    <property type="evidence" value="ECO:0007669"/>
    <property type="project" value="UniProtKB-KW"/>
</dbReference>
<proteinExistence type="inferred from homology"/>
<dbReference type="InterPro" id="IPR002018">
    <property type="entry name" value="CarbesteraseB"/>
</dbReference>
<dbReference type="GO" id="GO:0003677">
    <property type="term" value="F:DNA binding"/>
    <property type="evidence" value="ECO:0007669"/>
    <property type="project" value="UniProtKB-KW"/>
</dbReference>
<dbReference type="Pfam" id="PF00172">
    <property type="entry name" value="Zn_clus"/>
    <property type="match status" value="1"/>
</dbReference>
<evidence type="ECO:0000256" key="4">
    <source>
        <dbReference type="ARBA" id="ARBA00023125"/>
    </source>
</evidence>
<evidence type="ECO:0000256" key="7">
    <source>
        <dbReference type="SAM" id="MobiDB-lite"/>
    </source>
</evidence>
<keyword evidence="4" id="KW-0238">DNA-binding</keyword>
<feature type="domain" description="Zn(2)-C6 fungal-type" evidence="8">
    <location>
        <begin position="27"/>
        <end position="57"/>
    </location>
</feature>
<dbReference type="Gene3D" id="4.10.240.10">
    <property type="entry name" value="Zn(2)-C6 fungal-type DNA-binding domain"/>
    <property type="match status" value="1"/>
</dbReference>
<dbReference type="PROSITE" id="PS00941">
    <property type="entry name" value="CARBOXYLESTERASE_B_2"/>
    <property type="match status" value="1"/>
</dbReference>
<evidence type="ECO:0000256" key="1">
    <source>
        <dbReference type="ARBA" id="ARBA00005964"/>
    </source>
</evidence>
<dbReference type="CDD" id="cd00067">
    <property type="entry name" value="GAL4"/>
    <property type="match status" value="1"/>
</dbReference>
<dbReference type="Gene3D" id="3.40.50.1820">
    <property type="entry name" value="alpha/beta hydrolase"/>
    <property type="match status" value="1"/>
</dbReference>
<evidence type="ECO:0000313" key="10">
    <source>
        <dbReference type="Proteomes" id="UP000275480"/>
    </source>
</evidence>
<evidence type="ECO:0000256" key="2">
    <source>
        <dbReference type="ARBA" id="ARBA00022801"/>
    </source>
</evidence>
<evidence type="ECO:0000256" key="5">
    <source>
        <dbReference type="ARBA" id="ARBA00023163"/>
    </source>
</evidence>
<keyword evidence="2" id="KW-0378">Hydrolase</keyword>
<dbReference type="EMBL" id="QQZZ01000144">
    <property type="protein sequence ID" value="RMZ39168.1"/>
    <property type="molecule type" value="Genomic_DNA"/>
</dbReference>
<dbReference type="PANTHER" id="PTHR11559">
    <property type="entry name" value="CARBOXYLESTERASE"/>
    <property type="match status" value="1"/>
</dbReference>
<dbReference type="GO" id="GO:0009893">
    <property type="term" value="P:positive regulation of metabolic process"/>
    <property type="evidence" value="ECO:0007669"/>
    <property type="project" value="UniProtKB-ARBA"/>
</dbReference>
<dbReference type="Pfam" id="PF00135">
    <property type="entry name" value="COesterase"/>
    <property type="match status" value="2"/>
</dbReference>
<feature type="compositionally biased region" description="Low complexity" evidence="7">
    <location>
        <begin position="113"/>
        <end position="123"/>
    </location>
</feature>
<dbReference type="GO" id="GO:0008270">
    <property type="term" value="F:zinc ion binding"/>
    <property type="evidence" value="ECO:0007669"/>
    <property type="project" value="InterPro"/>
</dbReference>
<gene>
    <name evidence="9" type="ORF">CA14_003149</name>
</gene>
<evidence type="ECO:0000313" key="9">
    <source>
        <dbReference type="EMBL" id="RMZ39168.1"/>
    </source>
</evidence>
<dbReference type="AlphaFoldDB" id="A0AB74BXL1"/>
<evidence type="ECO:0000259" key="8">
    <source>
        <dbReference type="PROSITE" id="PS50048"/>
    </source>
</evidence>
<dbReference type="SMART" id="SM00066">
    <property type="entry name" value="GAL4"/>
    <property type="match status" value="1"/>
</dbReference>
<dbReference type="Proteomes" id="UP000275480">
    <property type="component" value="Unassembled WGS sequence"/>
</dbReference>
<evidence type="ECO:0000256" key="3">
    <source>
        <dbReference type="ARBA" id="ARBA00023015"/>
    </source>
</evidence>
<dbReference type="SUPFAM" id="SSF57701">
    <property type="entry name" value="Zn2/Cys6 DNA-binding domain"/>
    <property type="match status" value="1"/>
</dbReference>
<dbReference type="InterPro" id="IPR050309">
    <property type="entry name" value="Type-B_Carboxylest/Lipase"/>
</dbReference>
<dbReference type="InterPro" id="IPR019826">
    <property type="entry name" value="Carboxylesterase_B_AS"/>
</dbReference>
<evidence type="ECO:0000256" key="6">
    <source>
        <dbReference type="ARBA" id="ARBA00023242"/>
    </source>
</evidence>
<comment type="similarity">
    <text evidence="1">Belongs to the type-B carboxylesterase/lipase family.</text>
</comment>
<organism evidence="9 10">
    <name type="scientific">Aspergillus flavus</name>
    <dbReference type="NCBI Taxonomy" id="5059"/>
    <lineage>
        <taxon>Eukaryota</taxon>
        <taxon>Fungi</taxon>
        <taxon>Dikarya</taxon>
        <taxon>Ascomycota</taxon>
        <taxon>Pezizomycotina</taxon>
        <taxon>Eurotiomycetes</taxon>
        <taxon>Eurotiomycetidae</taxon>
        <taxon>Eurotiales</taxon>
        <taxon>Aspergillaceae</taxon>
        <taxon>Aspergillus</taxon>
        <taxon>Aspergillus subgen. Circumdati</taxon>
    </lineage>
</organism>
<feature type="region of interest" description="Disordered" evidence="7">
    <location>
        <begin position="59"/>
        <end position="129"/>
    </location>
</feature>
<feature type="compositionally biased region" description="Polar residues" evidence="7">
    <location>
        <begin position="86"/>
        <end position="98"/>
    </location>
</feature>
<protein>
    <submittedName>
        <fullName evidence="9">C6 transcription factor</fullName>
    </submittedName>
</protein>
<dbReference type="PROSITE" id="PS00463">
    <property type="entry name" value="ZN2_CY6_FUNGAL_1"/>
    <property type="match status" value="1"/>
</dbReference>
<accession>A0AB74BXL1</accession>